<accession>A0A0H3A8N4</accession>
<dbReference type="InterPro" id="IPR001100">
    <property type="entry name" value="Pyr_nuc-diS_OxRdtase"/>
</dbReference>
<dbReference type="InterPro" id="IPR023753">
    <property type="entry name" value="FAD/NAD-binding_dom"/>
</dbReference>
<evidence type="ECO:0000256" key="8">
    <source>
        <dbReference type="PIRSR" id="PIRSR000350-3"/>
    </source>
</evidence>
<comment type="cofactor">
    <cofactor evidence="8">
        <name>FAD</name>
        <dbReference type="ChEBI" id="CHEBI:57692"/>
    </cofactor>
    <text evidence="8">Binds 1 FAD per subunit.</text>
</comment>
<dbReference type="KEGG" id="dvl:Dvul_1956"/>
<comment type="similarity">
    <text evidence="1 10">Belongs to the class-I pyridine nucleotide-disulfide oxidoreductase family.</text>
</comment>
<dbReference type="PIRSF" id="PIRSF000350">
    <property type="entry name" value="Mercury_reductase_MerA"/>
    <property type="match status" value="1"/>
</dbReference>
<keyword evidence="8" id="KW-0547">Nucleotide-binding</keyword>
<evidence type="ECO:0000313" key="13">
    <source>
        <dbReference type="EMBL" id="ABM28972.1"/>
    </source>
</evidence>
<keyword evidence="6" id="KW-1015">Disulfide bond</keyword>
<feature type="binding site" evidence="8">
    <location>
        <position position="268"/>
    </location>
    <ligand>
        <name>NAD(+)</name>
        <dbReference type="ChEBI" id="CHEBI:57540"/>
    </ligand>
</feature>
<dbReference type="GO" id="GO:0050660">
    <property type="term" value="F:flavin adenine dinucleotide binding"/>
    <property type="evidence" value="ECO:0007669"/>
    <property type="project" value="TreeGrafter"/>
</dbReference>
<dbReference type="GO" id="GO:0016668">
    <property type="term" value="F:oxidoreductase activity, acting on a sulfur group of donors, NAD(P) as acceptor"/>
    <property type="evidence" value="ECO:0007669"/>
    <property type="project" value="InterPro"/>
</dbReference>
<dbReference type="SUPFAM" id="SSF55424">
    <property type="entry name" value="FAD/NAD-linked reductases, dimerisation (C-terminal) domain"/>
    <property type="match status" value="1"/>
</dbReference>
<keyword evidence="2 10" id="KW-0285">Flavoprotein</keyword>
<evidence type="ECO:0000256" key="10">
    <source>
        <dbReference type="RuleBase" id="RU003691"/>
    </source>
</evidence>
<evidence type="ECO:0000313" key="14">
    <source>
        <dbReference type="Proteomes" id="UP000009173"/>
    </source>
</evidence>
<feature type="domain" description="Pyridine nucleotide-disulphide oxidoreductase dimerisation" evidence="11">
    <location>
        <begin position="343"/>
        <end position="447"/>
    </location>
</feature>
<dbReference type="EMBL" id="CP000527">
    <property type="protein sequence ID" value="ABM28972.1"/>
    <property type="molecule type" value="Genomic_DNA"/>
</dbReference>
<dbReference type="PRINTS" id="PR00368">
    <property type="entry name" value="FADPNR"/>
</dbReference>
<dbReference type="SUPFAM" id="SSF51905">
    <property type="entry name" value="FAD/NAD(P)-binding domain"/>
    <property type="match status" value="1"/>
</dbReference>
<evidence type="ECO:0000256" key="1">
    <source>
        <dbReference type="ARBA" id="ARBA00007532"/>
    </source>
</evidence>
<dbReference type="FunFam" id="3.30.390.30:FF:000001">
    <property type="entry name" value="Dihydrolipoyl dehydrogenase"/>
    <property type="match status" value="1"/>
</dbReference>
<keyword evidence="4" id="KW-0521">NADP</keyword>
<evidence type="ECO:0000256" key="2">
    <source>
        <dbReference type="ARBA" id="ARBA00022630"/>
    </source>
</evidence>
<dbReference type="Pfam" id="PF02852">
    <property type="entry name" value="Pyr_redox_dim"/>
    <property type="match status" value="1"/>
</dbReference>
<evidence type="ECO:0000256" key="9">
    <source>
        <dbReference type="PIRSR" id="PIRSR000350-4"/>
    </source>
</evidence>
<evidence type="ECO:0000256" key="7">
    <source>
        <dbReference type="ARBA" id="ARBA00023284"/>
    </source>
</evidence>
<dbReference type="GO" id="GO:0003955">
    <property type="term" value="F:NAD(P)H dehydrogenase (quinone) activity"/>
    <property type="evidence" value="ECO:0007669"/>
    <property type="project" value="TreeGrafter"/>
</dbReference>
<dbReference type="Proteomes" id="UP000009173">
    <property type="component" value="Chromosome"/>
</dbReference>
<keyword evidence="3 8" id="KW-0274">FAD</keyword>
<feature type="binding site" evidence="8">
    <location>
        <begin position="141"/>
        <end position="143"/>
    </location>
    <ligand>
        <name>FAD</name>
        <dbReference type="ChEBI" id="CHEBI:57692"/>
    </ligand>
</feature>
<keyword evidence="8" id="KW-0520">NAD</keyword>
<dbReference type="Gene3D" id="3.30.390.30">
    <property type="match status" value="1"/>
</dbReference>
<feature type="binding site" evidence="8">
    <location>
        <position position="52"/>
    </location>
    <ligand>
        <name>FAD</name>
        <dbReference type="ChEBI" id="CHEBI:57692"/>
    </ligand>
</feature>
<dbReference type="RefSeq" id="WP_011792568.1">
    <property type="nucleotide sequence ID" value="NC_008751.1"/>
</dbReference>
<dbReference type="InterPro" id="IPR012999">
    <property type="entry name" value="Pyr_OxRdtase_I_AS"/>
</dbReference>
<feature type="domain" description="FAD/NAD(P)-binding" evidence="12">
    <location>
        <begin position="6"/>
        <end position="323"/>
    </location>
</feature>
<dbReference type="Pfam" id="PF07992">
    <property type="entry name" value="Pyr_redox_2"/>
    <property type="match status" value="1"/>
</dbReference>
<dbReference type="PROSITE" id="PS00076">
    <property type="entry name" value="PYRIDINE_REDOX_1"/>
    <property type="match status" value="1"/>
</dbReference>
<evidence type="ECO:0000256" key="4">
    <source>
        <dbReference type="ARBA" id="ARBA00022857"/>
    </source>
</evidence>
<protein>
    <submittedName>
        <fullName evidence="13">Pyridine nucleotide-disulfide oxidoreductase dimerization region</fullName>
    </submittedName>
</protein>
<proteinExistence type="inferred from homology"/>
<dbReference type="Gene3D" id="3.50.50.60">
    <property type="entry name" value="FAD/NAD(P)-binding domain"/>
    <property type="match status" value="2"/>
</dbReference>
<name>A0A0H3A8N4_NITV4</name>
<dbReference type="PRINTS" id="PR00411">
    <property type="entry name" value="PNDRDTASEI"/>
</dbReference>
<evidence type="ECO:0000256" key="6">
    <source>
        <dbReference type="ARBA" id="ARBA00023157"/>
    </source>
</evidence>
<sequence>MDYDADLLIIGGGAAGLTVAAGAARLGARVVLADRGPTLGGDCLHHGCVPSKTLIASARARRTMRDAPRFGLPEVALPPVDFKAVAAHIAGVQSVIQKHDSVERFSGLGVEVRFGDAVFVDEHTVAVEGRRISARRIVVATGSSPQIPAFPGLADTPYLTNRDIFTLETLPASLIVLGGGPIAVEMAQAFARLGSQVVLVQRGGHILSREDADMAAVVHEALEQDGVRIMTGATVEVVRRQDAGVVVTVRVGDEHVDVHGERLLVALGRTPNVEGLHLGNAGVVFSERGVPVDARMRTSQSHILAAGDVTGEWQFTHAAGYEGSVVVANAVLRLPRKAKYDRMPWCTFTDPELASVGLNEREAHRQGIGVDVHTESFSSNDRALAEGTACGLLKLVLARGTQRVLGVQIAGPHAGELINGWCMALGGGVRLTTLAGGVMPYPTLGEISRRVAGNIVSEALFSDKVRNVLCTLFRYRGKGC</sequence>
<dbReference type="PANTHER" id="PTHR43014">
    <property type="entry name" value="MERCURIC REDUCTASE"/>
    <property type="match status" value="1"/>
</dbReference>
<keyword evidence="7 10" id="KW-0676">Redox-active center</keyword>
<organism evidence="13 14">
    <name type="scientific">Nitratidesulfovibrio vulgaris (strain DP4)</name>
    <name type="common">Desulfovibrio vulgaris</name>
    <dbReference type="NCBI Taxonomy" id="391774"/>
    <lineage>
        <taxon>Bacteria</taxon>
        <taxon>Pseudomonadati</taxon>
        <taxon>Thermodesulfobacteriota</taxon>
        <taxon>Desulfovibrionia</taxon>
        <taxon>Desulfovibrionales</taxon>
        <taxon>Desulfovibrionaceae</taxon>
        <taxon>Nitratidesulfovibrio</taxon>
    </lineage>
</organism>
<reference evidence="14" key="1">
    <citation type="journal article" date="2009" name="Environ. Microbiol.">
        <title>Contribution of mobile genetic elements to Desulfovibrio vulgaris genome plasticity.</title>
        <authorList>
            <person name="Walker C.B."/>
            <person name="Stolyar S."/>
            <person name="Chivian D."/>
            <person name="Pinel N."/>
            <person name="Gabster J.A."/>
            <person name="Dehal P.S."/>
            <person name="He Z."/>
            <person name="Yang Z.K."/>
            <person name="Yen H.C."/>
            <person name="Zhou J."/>
            <person name="Wall J.D."/>
            <person name="Hazen T.C."/>
            <person name="Arkin A.P."/>
            <person name="Stahl D.A."/>
        </authorList>
    </citation>
    <scope>NUCLEOTIDE SEQUENCE [LARGE SCALE GENOMIC DNA]</scope>
    <source>
        <strain evidence="14">DP4</strain>
    </source>
</reference>
<feature type="disulfide bond" description="Redox-active" evidence="9">
    <location>
        <begin position="43"/>
        <end position="48"/>
    </location>
</feature>
<gene>
    <name evidence="13" type="ordered locus">Dvul_1956</name>
</gene>
<dbReference type="HOGENOM" id="CLU_016755_1_0_7"/>
<feature type="binding site" evidence="8">
    <location>
        <position position="308"/>
    </location>
    <ligand>
        <name>FAD</name>
        <dbReference type="ChEBI" id="CHEBI:57692"/>
    </ligand>
</feature>
<evidence type="ECO:0000256" key="5">
    <source>
        <dbReference type="ARBA" id="ARBA00023002"/>
    </source>
</evidence>
<feature type="binding site" evidence="8">
    <location>
        <begin position="178"/>
        <end position="185"/>
    </location>
    <ligand>
        <name>NAD(+)</name>
        <dbReference type="ChEBI" id="CHEBI:57540"/>
    </ligand>
</feature>
<evidence type="ECO:0000256" key="3">
    <source>
        <dbReference type="ARBA" id="ARBA00022827"/>
    </source>
</evidence>
<dbReference type="AlphaFoldDB" id="A0A0H3A8N4"/>
<dbReference type="InterPro" id="IPR036188">
    <property type="entry name" value="FAD/NAD-bd_sf"/>
</dbReference>
<dbReference type="PANTHER" id="PTHR43014:SF2">
    <property type="entry name" value="MERCURIC REDUCTASE"/>
    <property type="match status" value="1"/>
</dbReference>
<dbReference type="InterPro" id="IPR004099">
    <property type="entry name" value="Pyr_nucl-diS_OxRdtase_dimer"/>
</dbReference>
<evidence type="ECO:0000259" key="11">
    <source>
        <dbReference type="Pfam" id="PF02852"/>
    </source>
</evidence>
<keyword evidence="5 10" id="KW-0560">Oxidoreductase</keyword>
<evidence type="ECO:0000259" key="12">
    <source>
        <dbReference type="Pfam" id="PF07992"/>
    </source>
</evidence>
<dbReference type="InterPro" id="IPR016156">
    <property type="entry name" value="FAD/NAD-linked_Rdtase_dimer_sf"/>
</dbReference>